<keyword evidence="11" id="KW-1185">Reference proteome</keyword>
<reference evidence="10 11" key="1">
    <citation type="journal article" date="2014" name="BMC Genomics">
        <title>The complete genome sequences of poxviruses isolated from a penguin and a pigeon in South Africa and comparison to other sequenced avipoxviruses.</title>
        <authorList>
            <person name="Offerman K."/>
            <person name="Carulei O."/>
            <person name="van der Walt A.P."/>
            <person name="Douglass N."/>
            <person name="Williamson A.L."/>
        </authorList>
    </citation>
    <scope>NUCLEOTIDE SEQUENCE [LARGE SCALE GENOMIC DNA]</scope>
    <source>
        <strain evidence="10">FeP2</strain>
    </source>
</reference>
<dbReference type="GO" id="GO:0055036">
    <property type="term" value="C:virion membrane"/>
    <property type="evidence" value="ECO:0007669"/>
    <property type="project" value="UniProtKB-SubCell"/>
</dbReference>
<keyword evidence="8" id="KW-1035">Host cytoplasm</keyword>
<proteinExistence type="predicted"/>
<evidence type="ECO:0000256" key="2">
    <source>
        <dbReference type="ARBA" id="ARBA00004385"/>
    </source>
</evidence>
<comment type="subcellular location">
    <subcellularLocation>
        <location evidence="1">Host cytoplasm</location>
    </subcellularLocation>
    <subcellularLocation>
        <location evidence="2">Virion membrane</location>
        <topology evidence="2">Multi-pass membrane protein</topology>
    </subcellularLocation>
</comment>
<evidence type="ECO:0000313" key="10">
    <source>
        <dbReference type="EMBL" id="AID46636.1"/>
    </source>
</evidence>
<organism evidence="10 11">
    <name type="scientific">Pigeonpox virus</name>
    <dbReference type="NCBI Taxonomy" id="10264"/>
    <lineage>
        <taxon>Viruses</taxon>
        <taxon>Varidnaviria</taxon>
        <taxon>Bamfordvirae</taxon>
        <taxon>Nucleocytoviricota</taxon>
        <taxon>Pokkesviricetes</taxon>
        <taxon>Chitovirales</taxon>
        <taxon>Poxviridae</taxon>
        <taxon>Chordopoxvirinae</taxon>
        <taxon>Avipoxvirus</taxon>
        <taxon>Avipoxvirus pigeonpox</taxon>
    </lineage>
</organism>
<dbReference type="EMBL" id="KJ801920">
    <property type="protein sequence ID" value="AID46636.1"/>
    <property type="molecule type" value="Genomic_DNA"/>
</dbReference>
<name>A0A068EEM2_9POXV</name>
<keyword evidence="7 9" id="KW-0472">Membrane</keyword>
<evidence type="ECO:0000256" key="6">
    <source>
        <dbReference type="ARBA" id="ARBA00022989"/>
    </source>
</evidence>
<feature type="transmembrane region" description="Helical" evidence="9">
    <location>
        <begin position="44"/>
        <end position="63"/>
    </location>
</feature>
<evidence type="ECO:0000256" key="8">
    <source>
        <dbReference type="ARBA" id="ARBA00023200"/>
    </source>
</evidence>
<evidence type="ECO:0000256" key="4">
    <source>
        <dbReference type="ARBA" id="ARBA00022692"/>
    </source>
</evidence>
<keyword evidence="5" id="KW-0946">Virion</keyword>
<dbReference type="Proteomes" id="UP000101521">
    <property type="component" value="Segment"/>
</dbReference>
<dbReference type="InterPro" id="IPR008447">
    <property type="entry name" value="Prot_L2"/>
</dbReference>
<sequence>MHNFLVARLQAMEDVSNRNLSMLELILTRAIVTHWIILDLILNLIFDSLITLSVIIYSLYSFVIRNNKVLLFLLTSYIGFRIIVMSLVYIVSESID</sequence>
<dbReference type="RefSeq" id="YP_009046360.1">
    <property type="nucleotide sequence ID" value="NC_024447.1"/>
</dbReference>
<dbReference type="KEGG" id="vg:19737855"/>
<dbReference type="GeneID" id="19737855"/>
<evidence type="ECO:0000256" key="7">
    <source>
        <dbReference type="ARBA" id="ARBA00023136"/>
    </source>
</evidence>
<accession>A0A068EEM2</accession>
<dbReference type="Pfam" id="PF05803">
    <property type="entry name" value="Chordopox_L2"/>
    <property type="match status" value="1"/>
</dbReference>
<keyword evidence="3" id="KW-0244">Early protein</keyword>
<dbReference type="GO" id="GO:0030430">
    <property type="term" value="C:host cell cytoplasm"/>
    <property type="evidence" value="ECO:0007669"/>
    <property type="project" value="UniProtKB-SubCell"/>
</dbReference>
<evidence type="ECO:0000256" key="9">
    <source>
        <dbReference type="SAM" id="Phobius"/>
    </source>
</evidence>
<evidence type="ECO:0000256" key="5">
    <source>
        <dbReference type="ARBA" id="ARBA00022844"/>
    </source>
</evidence>
<evidence type="ECO:0000256" key="3">
    <source>
        <dbReference type="ARBA" id="ARBA00022518"/>
    </source>
</evidence>
<feature type="transmembrane region" description="Helical" evidence="9">
    <location>
        <begin position="70"/>
        <end position="91"/>
    </location>
</feature>
<gene>
    <name evidence="10" type="ORF">fep_130</name>
</gene>
<evidence type="ECO:0000313" key="11">
    <source>
        <dbReference type="Proteomes" id="UP000101521"/>
    </source>
</evidence>
<keyword evidence="4 9" id="KW-0812">Transmembrane</keyword>
<evidence type="ECO:0000256" key="1">
    <source>
        <dbReference type="ARBA" id="ARBA00004192"/>
    </source>
</evidence>
<keyword evidence="6 9" id="KW-1133">Transmembrane helix</keyword>
<protein>
    <submittedName>
        <fullName evidence="10">Uncharacterized protein</fullName>
    </submittedName>
</protein>